<dbReference type="VEuPathDB" id="VectorBase:CSON007990"/>
<reference evidence="7" key="2">
    <citation type="submission" date="2018-07" db="EMBL/GenBank/DDBJ databases">
        <authorList>
            <person name="Quirk P.G."/>
            <person name="Krulwich T.A."/>
        </authorList>
    </citation>
    <scope>NUCLEOTIDE SEQUENCE</scope>
</reference>
<feature type="region of interest" description="Disordered" evidence="4">
    <location>
        <begin position="89"/>
        <end position="109"/>
    </location>
</feature>
<organism evidence="7">
    <name type="scientific">Culicoides sonorensis</name>
    <name type="common">Biting midge</name>
    <dbReference type="NCBI Taxonomy" id="179676"/>
    <lineage>
        <taxon>Eukaryota</taxon>
        <taxon>Metazoa</taxon>
        <taxon>Ecdysozoa</taxon>
        <taxon>Arthropoda</taxon>
        <taxon>Hexapoda</taxon>
        <taxon>Insecta</taxon>
        <taxon>Pterygota</taxon>
        <taxon>Neoptera</taxon>
        <taxon>Endopterygota</taxon>
        <taxon>Diptera</taxon>
        <taxon>Nematocera</taxon>
        <taxon>Chironomoidea</taxon>
        <taxon>Ceratopogonidae</taxon>
        <taxon>Ceratopogoninae</taxon>
        <taxon>Culicoides</taxon>
        <taxon>Monoculicoides</taxon>
    </lineage>
</organism>
<feature type="domain" description="Helicase C-terminal" evidence="5">
    <location>
        <begin position="1"/>
        <end position="75"/>
    </location>
</feature>
<dbReference type="PROSITE" id="PS51194">
    <property type="entry name" value="HELICASE_CTER"/>
    <property type="match status" value="1"/>
</dbReference>
<dbReference type="InterPro" id="IPR001650">
    <property type="entry name" value="Helicase_C-like"/>
</dbReference>
<dbReference type="GO" id="GO:0043138">
    <property type="term" value="F:3'-5' DNA helicase activity"/>
    <property type="evidence" value="ECO:0007669"/>
    <property type="project" value="UniProtKB-EC"/>
</dbReference>
<dbReference type="GO" id="GO:0005634">
    <property type="term" value="C:nucleus"/>
    <property type="evidence" value="ECO:0007669"/>
    <property type="project" value="TreeGrafter"/>
</dbReference>
<evidence type="ECO:0000256" key="3">
    <source>
        <dbReference type="ARBA" id="ARBA00034808"/>
    </source>
</evidence>
<evidence type="ECO:0000256" key="4">
    <source>
        <dbReference type="SAM" id="MobiDB-lite"/>
    </source>
</evidence>
<dbReference type="GO" id="GO:0005694">
    <property type="term" value="C:chromosome"/>
    <property type="evidence" value="ECO:0007669"/>
    <property type="project" value="TreeGrafter"/>
</dbReference>
<accession>A0A336M3K4</accession>
<dbReference type="EMBL" id="UFQT01000300">
    <property type="protein sequence ID" value="SSX22987.1"/>
    <property type="molecule type" value="Genomic_DNA"/>
</dbReference>
<comment type="similarity">
    <text evidence="1">Belongs to the helicase family. RecQ subfamily.</text>
</comment>
<protein>
    <recommendedName>
        <fullName evidence="3">DNA 3'-5' helicase</fullName>
        <ecNumber evidence="3">5.6.2.4</ecNumber>
    </recommendedName>
</protein>
<name>A0A336M3K4_CULSO</name>
<evidence type="ECO:0000313" key="7">
    <source>
        <dbReference type="EMBL" id="SSX22987.1"/>
    </source>
</evidence>
<dbReference type="PANTHER" id="PTHR13710:SF120">
    <property type="entry name" value="BIFUNCTIONAL 3'-5' EXONUCLEASE_ATP-DEPENDENT HELICASE WRN"/>
    <property type="match status" value="1"/>
</dbReference>
<dbReference type="EC" id="5.6.2.4" evidence="3"/>
<dbReference type="Gene3D" id="3.40.50.300">
    <property type="entry name" value="P-loop containing nucleotide triphosphate hydrolases"/>
    <property type="match status" value="1"/>
</dbReference>
<dbReference type="InterPro" id="IPR027417">
    <property type="entry name" value="P-loop_NTPase"/>
</dbReference>
<evidence type="ECO:0000313" key="6">
    <source>
        <dbReference type="EMBL" id="SSX02613.1"/>
    </source>
</evidence>
<dbReference type="GO" id="GO:0005737">
    <property type="term" value="C:cytoplasm"/>
    <property type="evidence" value="ECO:0007669"/>
    <property type="project" value="TreeGrafter"/>
</dbReference>
<dbReference type="EMBL" id="UFQS01000300">
    <property type="protein sequence ID" value="SSX02613.1"/>
    <property type="molecule type" value="Genomic_DNA"/>
</dbReference>
<dbReference type="GO" id="GO:0009378">
    <property type="term" value="F:four-way junction helicase activity"/>
    <property type="evidence" value="ECO:0007669"/>
    <property type="project" value="TreeGrafter"/>
</dbReference>
<dbReference type="AlphaFoldDB" id="A0A336M3K4"/>
<reference evidence="6" key="1">
    <citation type="submission" date="2018-04" db="EMBL/GenBank/DDBJ databases">
        <authorList>
            <person name="Go L.Y."/>
            <person name="Mitchell J.A."/>
        </authorList>
    </citation>
    <scope>NUCLEOTIDE SEQUENCE</scope>
    <source>
        <tissue evidence="6">Whole organism</tissue>
    </source>
</reference>
<dbReference type="GO" id="GO:0000724">
    <property type="term" value="P:double-strand break repair via homologous recombination"/>
    <property type="evidence" value="ECO:0007669"/>
    <property type="project" value="TreeGrafter"/>
</dbReference>
<evidence type="ECO:0000259" key="5">
    <source>
        <dbReference type="PROSITE" id="PS51194"/>
    </source>
</evidence>
<dbReference type="SUPFAM" id="SSF52540">
    <property type="entry name" value="P-loop containing nucleoside triphosphate hydrolases"/>
    <property type="match status" value="2"/>
</dbReference>
<gene>
    <name evidence="7" type="primary">CSON007990</name>
</gene>
<dbReference type="PANTHER" id="PTHR13710">
    <property type="entry name" value="DNA HELICASE RECQ FAMILY MEMBER"/>
    <property type="match status" value="1"/>
</dbReference>
<sequence length="253" mass="28560">MGFDRPDVRLIVMLGAPQDFDTYYQMCGRAGRDGYPAKCVLFFNNADFNIPNQLKNFTPSTSKTEPIPSTSNASFVTNVRMVKLRCPSPSAVPGRPPRVTNKPTTKSNANNNREALMEKHLEQIEIVRKYCNLHRCHHRFNCCDICTSKSQLGPVPTYSSSPVFSNRALILPTASSRNERDFNVEARILLNSVRVYEHRLGTPRGLIIIAKTIVGSKVNELPDEIKTRFGNTYWPILQGLQSKLCQTNKRSKI</sequence>
<comment type="catalytic activity">
    <reaction evidence="2">
        <text>Couples ATP hydrolysis with the unwinding of duplex DNA by translocating in the 3'-5' direction.</text>
        <dbReference type="EC" id="5.6.2.4"/>
    </reaction>
</comment>
<evidence type="ECO:0000256" key="1">
    <source>
        <dbReference type="ARBA" id="ARBA00005446"/>
    </source>
</evidence>
<proteinExistence type="inferred from homology"/>
<evidence type="ECO:0000256" key="2">
    <source>
        <dbReference type="ARBA" id="ARBA00034617"/>
    </source>
</evidence>